<gene>
    <name evidence="2" type="ORF">ACHHYP_20667</name>
</gene>
<accession>A0A1V9ZG51</accession>
<keyword evidence="1" id="KW-0472">Membrane</keyword>
<evidence type="ECO:0008006" key="4">
    <source>
        <dbReference type="Google" id="ProtNLM"/>
    </source>
</evidence>
<protein>
    <recommendedName>
        <fullName evidence="4">Transmembrane protein</fullName>
    </recommendedName>
</protein>
<comment type="caution">
    <text evidence="2">The sequence shown here is derived from an EMBL/GenBank/DDBJ whole genome shotgun (WGS) entry which is preliminary data.</text>
</comment>
<keyword evidence="3" id="KW-1185">Reference proteome</keyword>
<dbReference type="OrthoDB" id="76260at2759"/>
<evidence type="ECO:0000313" key="3">
    <source>
        <dbReference type="Proteomes" id="UP000243579"/>
    </source>
</evidence>
<keyword evidence="1" id="KW-0812">Transmembrane</keyword>
<sequence length="103" mass="11483">MKSLLTRARLAPIAEEEAYDVKPFAKVTLDVDAIVAPRRPLLRSHSGESWGLQTMHFVSMVFSVICIEICKGVLLRAVLLATLVLVLLVCHHWYAILSRVDGL</sequence>
<name>A0A1V9ZG51_ACHHY</name>
<reference evidence="2 3" key="1">
    <citation type="journal article" date="2014" name="Genome Biol. Evol.">
        <title>The secreted proteins of Achlya hypogyna and Thraustotheca clavata identify the ancestral oomycete secretome and reveal gene acquisitions by horizontal gene transfer.</title>
        <authorList>
            <person name="Misner I."/>
            <person name="Blouin N."/>
            <person name="Leonard G."/>
            <person name="Richards T.A."/>
            <person name="Lane C.E."/>
        </authorList>
    </citation>
    <scope>NUCLEOTIDE SEQUENCE [LARGE SCALE GENOMIC DNA]</scope>
    <source>
        <strain evidence="2 3">ATCC 48635</strain>
    </source>
</reference>
<dbReference type="AlphaFoldDB" id="A0A1V9ZG51"/>
<dbReference type="Proteomes" id="UP000243579">
    <property type="component" value="Unassembled WGS sequence"/>
</dbReference>
<evidence type="ECO:0000256" key="1">
    <source>
        <dbReference type="SAM" id="Phobius"/>
    </source>
</evidence>
<feature type="transmembrane region" description="Helical" evidence="1">
    <location>
        <begin position="77"/>
        <end position="96"/>
    </location>
</feature>
<keyword evidence="1" id="KW-1133">Transmembrane helix</keyword>
<proteinExistence type="predicted"/>
<dbReference type="EMBL" id="JNBR01000128">
    <property type="protein sequence ID" value="OQR96820.1"/>
    <property type="molecule type" value="Genomic_DNA"/>
</dbReference>
<evidence type="ECO:0000313" key="2">
    <source>
        <dbReference type="EMBL" id="OQR96820.1"/>
    </source>
</evidence>
<organism evidence="2 3">
    <name type="scientific">Achlya hypogyna</name>
    <name type="common">Oomycete</name>
    <name type="synonym">Protoachlya hypogyna</name>
    <dbReference type="NCBI Taxonomy" id="1202772"/>
    <lineage>
        <taxon>Eukaryota</taxon>
        <taxon>Sar</taxon>
        <taxon>Stramenopiles</taxon>
        <taxon>Oomycota</taxon>
        <taxon>Saprolegniomycetes</taxon>
        <taxon>Saprolegniales</taxon>
        <taxon>Achlyaceae</taxon>
        <taxon>Achlya</taxon>
    </lineage>
</organism>